<dbReference type="Gene3D" id="3.10.20.90">
    <property type="entry name" value="Phosphatidylinositol 3-kinase Catalytic Subunit, Chain A, domain 1"/>
    <property type="match status" value="1"/>
</dbReference>
<dbReference type="GO" id="GO:0006511">
    <property type="term" value="P:ubiquitin-dependent protein catabolic process"/>
    <property type="evidence" value="ECO:0007669"/>
    <property type="project" value="TreeGrafter"/>
</dbReference>
<dbReference type="SMART" id="SM00213">
    <property type="entry name" value="UBQ"/>
    <property type="match status" value="1"/>
</dbReference>
<dbReference type="CDD" id="cd00078">
    <property type="entry name" value="HECTc"/>
    <property type="match status" value="1"/>
</dbReference>
<feature type="domain" description="Ubiquitin-like" evidence="8">
    <location>
        <begin position="56"/>
        <end position="124"/>
    </location>
</feature>
<evidence type="ECO:0000256" key="5">
    <source>
        <dbReference type="ARBA" id="ARBA00022786"/>
    </source>
</evidence>
<proteinExistence type="predicted"/>
<dbReference type="SMART" id="SM00119">
    <property type="entry name" value="HECTc"/>
    <property type="match status" value="1"/>
</dbReference>
<dbReference type="GO" id="GO:0000209">
    <property type="term" value="P:protein polyubiquitination"/>
    <property type="evidence" value="ECO:0007669"/>
    <property type="project" value="TreeGrafter"/>
</dbReference>
<dbReference type="Proteomes" id="UP000504610">
    <property type="component" value="Chromosome 2"/>
</dbReference>
<evidence type="ECO:0000256" key="1">
    <source>
        <dbReference type="ARBA" id="ARBA00000885"/>
    </source>
</evidence>
<evidence type="ECO:0000256" key="3">
    <source>
        <dbReference type="ARBA" id="ARBA00012485"/>
    </source>
</evidence>
<feature type="compositionally biased region" description="Low complexity" evidence="7">
    <location>
        <begin position="7"/>
        <end position="20"/>
    </location>
</feature>
<comment type="catalytic activity">
    <reaction evidence="1">
        <text>S-ubiquitinyl-[E2 ubiquitin-conjugating enzyme]-L-cysteine + [acceptor protein]-L-lysine = [E2 ubiquitin-conjugating enzyme]-L-cysteine + N(6)-ubiquitinyl-[acceptor protein]-L-lysine.</text>
        <dbReference type="EC" id="2.3.2.26"/>
    </reaction>
</comment>
<dbReference type="PROSITE" id="PS50237">
    <property type="entry name" value="HECT"/>
    <property type="match status" value="1"/>
</dbReference>
<feature type="domain" description="HECT" evidence="9">
    <location>
        <begin position="483"/>
        <end position="821"/>
    </location>
</feature>
<dbReference type="SUPFAM" id="SSF54236">
    <property type="entry name" value="Ubiquitin-like"/>
    <property type="match status" value="1"/>
</dbReference>
<evidence type="ECO:0000256" key="6">
    <source>
        <dbReference type="PROSITE-ProRule" id="PRU00104"/>
    </source>
</evidence>
<dbReference type="RefSeq" id="XP_018462766.2">
    <property type="nucleotide sequence ID" value="XM_018607264.2"/>
</dbReference>
<evidence type="ECO:0000259" key="9">
    <source>
        <dbReference type="PROSITE" id="PS50237"/>
    </source>
</evidence>
<reference evidence="11" key="2">
    <citation type="submission" date="2025-08" db="UniProtKB">
        <authorList>
            <consortium name="RefSeq"/>
        </authorList>
    </citation>
    <scope>IDENTIFICATION</scope>
    <source>
        <tissue evidence="11">Leaf</tissue>
    </source>
</reference>
<dbReference type="OrthoDB" id="8068875at2759"/>
<evidence type="ECO:0000256" key="7">
    <source>
        <dbReference type="SAM" id="MobiDB-lite"/>
    </source>
</evidence>
<dbReference type="PANTHER" id="PTHR11254:SF424">
    <property type="entry name" value="E3 UBIQUITIN-PROTEIN LIGASE UPL5"/>
    <property type="match status" value="1"/>
</dbReference>
<feature type="active site" description="Glycyl thioester intermediate" evidence="6">
    <location>
        <position position="787"/>
    </location>
</feature>
<accession>A0A6J0LTS4</accession>
<dbReference type="SUPFAM" id="SSF56204">
    <property type="entry name" value="Hect, E3 ligase catalytic domain"/>
    <property type="match status" value="1"/>
</dbReference>
<sequence>MTRLLTSLDSSPSHRSSSSDSQKRKLDGNGDEDLLPMMKRPKVSAKSLNRSESTRLQVLVRMMSGGKTIVIQADKNDTVEQLHHRIELKTKIPKEHCLVYQGKQLRLGHYLSDYSIEQDSSLHLRALKITKHPFAWELADNILEAVSRMLRGDLSVSVSDILVTFFVVSKKFRGEYLEIFLSSSVPAALVKLYASSLEINKSCAERSIKLVFDKCIELHDDQRRCFLPIVLEFFRLLRKVCPRNELYVSCRNTLGSVLELVYSSDESRSSLLSIGDEIFPCLKDLVKLMVKQLVDDDDDDNSGPCSCDVQKLSSFWQPLSYSIQNQAKLFTPIALPLQKDVLGKLYHVFGELLNAMGKGMLRLESLLARGGAVTAQYSQYLAILKIVSSMSELYQGGEERVAMLLSSRKASFGALILKFTKRGEDDDHQWIFKYKEATTFESRRHLAMLLFPDVEEDYGEMHEMLIDRSNLLAESFEYITEASAKELHGGLFMQFKNEEATGPGVLREWFYLLCQEIFNPHNTLFTRSDDDFRRFSPNPASKVDPLHPDYFEFTGRVIALALMHKVQVGVLFDRVFFLQLTGKNIGLEDIKDTDRIMYNSCKQILEMDPECFDSEAGLGLTFVSETEVLGKRKTKELLKGGKSIAVNSKNREQYVNLLIRHRFATLVSEQVKQFSQGFSDILVDTASFFKRLYVEDFDCMLGGGDNLISIDDWKAHTEYNGFKKTDRQIRWFWKILKKMTEEERRSVLFFWTSTRFIPVEGFRGLSSKLYIYRLHEGKDHLPTSHTCFYRLCLPKYPKIALMEQRLRLIAKDHVSSSFGQR</sequence>
<organism evidence="10 11">
    <name type="scientific">Raphanus sativus</name>
    <name type="common">Radish</name>
    <name type="synonym">Raphanus raphanistrum var. sativus</name>
    <dbReference type="NCBI Taxonomy" id="3726"/>
    <lineage>
        <taxon>Eukaryota</taxon>
        <taxon>Viridiplantae</taxon>
        <taxon>Streptophyta</taxon>
        <taxon>Embryophyta</taxon>
        <taxon>Tracheophyta</taxon>
        <taxon>Spermatophyta</taxon>
        <taxon>Magnoliopsida</taxon>
        <taxon>eudicotyledons</taxon>
        <taxon>Gunneridae</taxon>
        <taxon>Pentapetalae</taxon>
        <taxon>rosids</taxon>
        <taxon>malvids</taxon>
        <taxon>Brassicales</taxon>
        <taxon>Brassicaceae</taxon>
        <taxon>Brassiceae</taxon>
        <taxon>Raphanus</taxon>
    </lineage>
</organism>
<dbReference type="AlphaFoldDB" id="A0A6J0LTS4"/>
<evidence type="ECO:0000313" key="10">
    <source>
        <dbReference type="Proteomes" id="UP000504610"/>
    </source>
</evidence>
<dbReference type="GeneID" id="108833865"/>
<evidence type="ECO:0000256" key="2">
    <source>
        <dbReference type="ARBA" id="ARBA00004906"/>
    </source>
</evidence>
<dbReference type="InterPro" id="IPR050409">
    <property type="entry name" value="E3_ubiq-protein_ligase"/>
</dbReference>
<reference evidence="10" key="1">
    <citation type="journal article" date="2019" name="Database">
        <title>The radish genome database (RadishGD): an integrated information resource for radish genomics.</title>
        <authorList>
            <person name="Yu H.J."/>
            <person name="Baek S."/>
            <person name="Lee Y.J."/>
            <person name="Cho A."/>
            <person name="Mun J.H."/>
        </authorList>
    </citation>
    <scope>NUCLEOTIDE SEQUENCE [LARGE SCALE GENOMIC DNA]</scope>
    <source>
        <strain evidence="10">cv. WK10039</strain>
    </source>
</reference>
<dbReference type="Pfam" id="PF00632">
    <property type="entry name" value="HECT"/>
    <property type="match status" value="1"/>
</dbReference>
<dbReference type="Gene3D" id="3.30.2410.10">
    <property type="entry name" value="Hect, E3 ligase catalytic domain"/>
    <property type="match status" value="1"/>
</dbReference>
<dbReference type="Gene3D" id="3.90.1750.10">
    <property type="entry name" value="Hect, E3 ligase catalytic domains"/>
    <property type="match status" value="1"/>
</dbReference>
<dbReference type="InterPro" id="IPR000569">
    <property type="entry name" value="HECT_dom"/>
</dbReference>
<dbReference type="Pfam" id="PF00240">
    <property type="entry name" value="ubiquitin"/>
    <property type="match status" value="1"/>
</dbReference>
<dbReference type="KEGG" id="rsz:108833865"/>
<keyword evidence="5 6" id="KW-0833">Ubl conjugation pathway</keyword>
<evidence type="ECO:0000256" key="4">
    <source>
        <dbReference type="ARBA" id="ARBA00022679"/>
    </source>
</evidence>
<name>A0A6J0LTS4_RAPSA</name>
<dbReference type="InterPro" id="IPR035983">
    <property type="entry name" value="Hect_E3_ubiquitin_ligase"/>
</dbReference>
<feature type="region of interest" description="Disordered" evidence="7">
    <location>
        <begin position="1"/>
        <end position="49"/>
    </location>
</feature>
<dbReference type="PANTHER" id="PTHR11254">
    <property type="entry name" value="HECT DOMAIN UBIQUITIN-PROTEIN LIGASE"/>
    <property type="match status" value="1"/>
</dbReference>
<dbReference type="InterPro" id="IPR000626">
    <property type="entry name" value="Ubiquitin-like_dom"/>
</dbReference>
<dbReference type="EC" id="2.3.2.26" evidence="3"/>
<dbReference type="PROSITE" id="PS50053">
    <property type="entry name" value="UBIQUITIN_2"/>
    <property type="match status" value="1"/>
</dbReference>
<evidence type="ECO:0000313" key="11">
    <source>
        <dbReference type="RefSeq" id="XP_018462766.2"/>
    </source>
</evidence>
<evidence type="ECO:0000259" key="8">
    <source>
        <dbReference type="PROSITE" id="PS50053"/>
    </source>
</evidence>
<keyword evidence="4" id="KW-0808">Transferase</keyword>
<dbReference type="FunFam" id="3.30.2410.10:FF:000020">
    <property type="entry name" value="E3 ubiquitin-protein ligase UPL5"/>
    <property type="match status" value="1"/>
</dbReference>
<dbReference type="Gene3D" id="3.30.2160.10">
    <property type="entry name" value="Hect, E3 ligase catalytic domain"/>
    <property type="match status" value="1"/>
</dbReference>
<gene>
    <name evidence="11" type="primary">LOC108833865</name>
</gene>
<protein>
    <recommendedName>
        <fullName evidence="3">HECT-type E3 ubiquitin transferase</fullName>
        <ecNumber evidence="3">2.3.2.26</ecNumber>
    </recommendedName>
</protein>
<dbReference type="GO" id="GO:0061630">
    <property type="term" value="F:ubiquitin protein ligase activity"/>
    <property type="evidence" value="ECO:0007669"/>
    <property type="project" value="UniProtKB-EC"/>
</dbReference>
<dbReference type="InterPro" id="IPR029071">
    <property type="entry name" value="Ubiquitin-like_domsf"/>
</dbReference>
<dbReference type="GO" id="GO:0005737">
    <property type="term" value="C:cytoplasm"/>
    <property type="evidence" value="ECO:0007669"/>
    <property type="project" value="TreeGrafter"/>
</dbReference>
<keyword evidence="10" id="KW-1185">Reference proteome</keyword>
<comment type="pathway">
    <text evidence="2">Protein modification; protein ubiquitination.</text>
</comment>